<dbReference type="Proteomes" id="UP000663828">
    <property type="component" value="Unassembled WGS sequence"/>
</dbReference>
<dbReference type="Pfam" id="PF01129">
    <property type="entry name" value="ART"/>
    <property type="match status" value="1"/>
</dbReference>
<evidence type="ECO:0000256" key="7">
    <source>
        <dbReference type="ARBA" id="ARBA00022737"/>
    </source>
</evidence>
<dbReference type="SUPFAM" id="SSF52047">
    <property type="entry name" value="RNI-like"/>
    <property type="match status" value="1"/>
</dbReference>
<keyword evidence="5 9" id="KW-0808">Transferase</keyword>
<dbReference type="GO" id="GO:0048471">
    <property type="term" value="C:perinuclear region of cytoplasm"/>
    <property type="evidence" value="ECO:0007669"/>
    <property type="project" value="TreeGrafter"/>
</dbReference>
<evidence type="ECO:0000256" key="5">
    <source>
        <dbReference type="ARBA" id="ARBA00022679"/>
    </source>
</evidence>
<dbReference type="GO" id="GO:0016779">
    <property type="term" value="F:nucleotidyltransferase activity"/>
    <property type="evidence" value="ECO:0007669"/>
    <property type="project" value="UniProtKB-KW"/>
</dbReference>
<evidence type="ECO:0000256" key="2">
    <source>
        <dbReference type="ARBA" id="ARBA00022468"/>
    </source>
</evidence>
<dbReference type="EC" id="2.4.2.31" evidence="9"/>
<dbReference type="Gene3D" id="3.90.176.10">
    <property type="entry name" value="Toxin ADP-ribosyltransferase, Chain A, domain 1"/>
    <property type="match status" value="1"/>
</dbReference>
<dbReference type="Gene3D" id="3.80.10.10">
    <property type="entry name" value="Ribonuclease Inhibitor"/>
    <property type="match status" value="2"/>
</dbReference>
<evidence type="ECO:0000313" key="11">
    <source>
        <dbReference type="EMBL" id="CAF1352011.1"/>
    </source>
</evidence>
<dbReference type="EMBL" id="CAJNOR010000177">
    <property type="protein sequence ID" value="CAF0828546.1"/>
    <property type="molecule type" value="Genomic_DNA"/>
</dbReference>
<evidence type="ECO:0000313" key="12">
    <source>
        <dbReference type="Proteomes" id="UP000663828"/>
    </source>
</evidence>
<keyword evidence="9" id="KW-0521">NADP</keyword>
<keyword evidence="7" id="KW-0677">Repeat</keyword>
<accession>A0A813UNM3</accession>
<dbReference type="InterPro" id="IPR032675">
    <property type="entry name" value="LRR_dom_sf"/>
</dbReference>
<dbReference type="PROSITE" id="PS51996">
    <property type="entry name" value="TR_MART"/>
    <property type="match status" value="1"/>
</dbReference>
<dbReference type="Pfam" id="PF13516">
    <property type="entry name" value="LRR_6"/>
    <property type="match status" value="3"/>
</dbReference>
<evidence type="ECO:0000256" key="3">
    <source>
        <dbReference type="ARBA" id="ARBA00022614"/>
    </source>
</evidence>
<dbReference type="PANTHER" id="PTHR24113">
    <property type="entry name" value="RAN GTPASE-ACTIVATING PROTEIN 1"/>
    <property type="match status" value="1"/>
</dbReference>
<organism evidence="10 12">
    <name type="scientific">Adineta ricciae</name>
    <name type="common">Rotifer</name>
    <dbReference type="NCBI Taxonomy" id="249248"/>
    <lineage>
        <taxon>Eukaryota</taxon>
        <taxon>Metazoa</taxon>
        <taxon>Spiralia</taxon>
        <taxon>Gnathifera</taxon>
        <taxon>Rotifera</taxon>
        <taxon>Eurotatoria</taxon>
        <taxon>Bdelloidea</taxon>
        <taxon>Adinetida</taxon>
        <taxon>Adinetidae</taxon>
        <taxon>Adineta</taxon>
    </lineage>
</organism>
<comment type="caution">
    <text evidence="10">The sequence shown here is derived from an EMBL/GenBank/DDBJ whole genome shotgun (WGS) entry which is preliminary data.</text>
</comment>
<dbReference type="GO" id="GO:0005634">
    <property type="term" value="C:nucleus"/>
    <property type="evidence" value="ECO:0007669"/>
    <property type="project" value="TreeGrafter"/>
</dbReference>
<reference evidence="10" key="1">
    <citation type="submission" date="2021-02" db="EMBL/GenBank/DDBJ databases">
        <authorList>
            <person name="Nowell W R."/>
        </authorList>
    </citation>
    <scope>NUCLEOTIDE SEQUENCE</scope>
</reference>
<dbReference type="EMBL" id="CAJNOJ010000265">
    <property type="protein sequence ID" value="CAF1352011.1"/>
    <property type="molecule type" value="Genomic_DNA"/>
</dbReference>
<dbReference type="InterPro" id="IPR027038">
    <property type="entry name" value="RanGap"/>
</dbReference>
<keyword evidence="4 9" id="KW-0328">Glycosyltransferase</keyword>
<dbReference type="SUPFAM" id="SSF56399">
    <property type="entry name" value="ADP-ribosylation"/>
    <property type="match status" value="1"/>
</dbReference>
<dbReference type="GO" id="GO:0005829">
    <property type="term" value="C:cytosol"/>
    <property type="evidence" value="ECO:0007669"/>
    <property type="project" value="TreeGrafter"/>
</dbReference>
<keyword evidence="6" id="KW-0548">Nucleotidyltransferase</keyword>
<sequence length="469" mass="53454">MTLADNDTSKTYDRFLDGDEEPRRMLQPIEGFQNFPLVSLEKSVEPIVSICPDILRRVYIAMENCKDRTREQLTVDEAASIYLYTMSWKPKKECLYVALNSVLRTENRDEITPWYLYLKLVLTALTRLPSCEVVVWRGVKRDLADQYEVGKTYVWWAFSSCTKSLQVLESEHFLGKTGERTLFNIQCENGKAIASYSHFPVEEEIMILPATQFIVCGKLNPSPNLHIIQLKEIKPPFPLIELPSIPLESNALTHINAKLEQRISMCMRECMYLGQFNIVDRDIPLIIQQAINTRKCTFLDLSHNNITADGAKLVADVLKTNQFLKTLRFWQNYILDAGASSIAQALHYNKTLTVLCLASNGLTNVSAMDIACMLNVNKSLIRLYLDHNEIGDQGMISLMSALQSNQTLQKIFLHSNVISDRSILSVRAMLQQNQTLRWLSLDNNGLSYQGCDTLLNIAINSRRCIQLNL</sequence>
<evidence type="ECO:0000256" key="9">
    <source>
        <dbReference type="RuleBase" id="RU361228"/>
    </source>
</evidence>
<dbReference type="PANTHER" id="PTHR24113:SF12">
    <property type="entry name" value="RAN GTPASE-ACTIVATING PROTEIN 1"/>
    <property type="match status" value="1"/>
</dbReference>
<name>A0A813UNM3_ADIRI</name>
<dbReference type="GO" id="GO:0005096">
    <property type="term" value="F:GTPase activator activity"/>
    <property type="evidence" value="ECO:0007669"/>
    <property type="project" value="UniProtKB-KW"/>
</dbReference>
<dbReference type="SMART" id="SM00368">
    <property type="entry name" value="LRR_RI"/>
    <property type="match status" value="6"/>
</dbReference>
<keyword evidence="9" id="KW-0520">NAD</keyword>
<evidence type="ECO:0000256" key="4">
    <source>
        <dbReference type="ARBA" id="ARBA00022676"/>
    </source>
</evidence>
<dbReference type="InterPro" id="IPR001611">
    <property type="entry name" value="Leu-rich_rpt"/>
</dbReference>
<protein>
    <recommendedName>
        <fullName evidence="9">NAD(P)(+)--arginine ADP-ribosyltransferase</fullName>
        <ecNumber evidence="9">2.4.2.31</ecNumber>
    </recommendedName>
    <alternativeName>
        <fullName evidence="9">Mono(ADP-ribosyl)transferase</fullName>
    </alternativeName>
</protein>
<proteinExistence type="inferred from homology"/>
<evidence type="ECO:0000313" key="10">
    <source>
        <dbReference type="EMBL" id="CAF0828546.1"/>
    </source>
</evidence>
<keyword evidence="12" id="KW-1185">Reference proteome</keyword>
<evidence type="ECO:0000256" key="8">
    <source>
        <dbReference type="ARBA" id="ARBA00047597"/>
    </source>
</evidence>
<comment type="similarity">
    <text evidence="1 9">Belongs to the Arg-specific ADP-ribosyltransferase family.</text>
</comment>
<evidence type="ECO:0000256" key="6">
    <source>
        <dbReference type="ARBA" id="ARBA00022695"/>
    </source>
</evidence>
<dbReference type="OrthoDB" id="120976at2759"/>
<keyword evidence="3" id="KW-0433">Leucine-rich repeat</keyword>
<dbReference type="GO" id="GO:0106274">
    <property type="term" value="F:NAD+-protein-arginine ADP-ribosyltransferase activity"/>
    <property type="evidence" value="ECO:0007669"/>
    <property type="project" value="UniProtKB-EC"/>
</dbReference>
<dbReference type="Proteomes" id="UP000663852">
    <property type="component" value="Unassembled WGS sequence"/>
</dbReference>
<comment type="catalytic activity">
    <reaction evidence="8 9">
        <text>L-arginyl-[protein] + NAD(+) = N(omega)-(ADP-D-ribosyl)-L-arginyl-[protein] + nicotinamide + H(+)</text>
        <dbReference type="Rhea" id="RHEA:19149"/>
        <dbReference type="Rhea" id="RHEA-COMP:10532"/>
        <dbReference type="Rhea" id="RHEA-COMP:15087"/>
        <dbReference type="ChEBI" id="CHEBI:15378"/>
        <dbReference type="ChEBI" id="CHEBI:17154"/>
        <dbReference type="ChEBI" id="CHEBI:29965"/>
        <dbReference type="ChEBI" id="CHEBI:57540"/>
        <dbReference type="ChEBI" id="CHEBI:142554"/>
        <dbReference type="EC" id="2.4.2.31"/>
    </reaction>
</comment>
<dbReference type="GO" id="GO:0006913">
    <property type="term" value="P:nucleocytoplasmic transport"/>
    <property type="evidence" value="ECO:0007669"/>
    <property type="project" value="TreeGrafter"/>
</dbReference>
<dbReference type="AlphaFoldDB" id="A0A813UNM3"/>
<dbReference type="InterPro" id="IPR000768">
    <property type="entry name" value="ART"/>
</dbReference>
<gene>
    <name evidence="11" type="ORF">EDS130_LOCUS33332</name>
    <name evidence="10" type="ORF">XAT740_LOCUS4337</name>
</gene>
<dbReference type="GO" id="GO:0031267">
    <property type="term" value="F:small GTPase binding"/>
    <property type="evidence" value="ECO:0007669"/>
    <property type="project" value="TreeGrafter"/>
</dbReference>
<evidence type="ECO:0000256" key="1">
    <source>
        <dbReference type="ARBA" id="ARBA00009558"/>
    </source>
</evidence>
<keyword evidence="2" id="KW-0343">GTPase activation</keyword>